<name>A0ABD1SBH3_9LAMI</name>
<reference evidence="3" key="1">
    <citation type="submission" date="2024-07" db="EMBL/GenBank/DDBJ databases">
        <title>Two chromosome-level genome assemblies of Korean endemic species Abeliophyllum distichum and Forsythia ovata (Oleaceae).</title>
        <authorList>
            <person name="Jang H."/>
        </authorList>
    </citation>
    <scope>NUCLEOTIDE SEQUENCE [LARGE SCALE GENOMIC DNA]</scope>
</reference>
<dbReference type="AlphaFoldDB" id="A0ABD1SBH3"/>
<feature type="region of interest" description="Disordered" evidence="1">
    <location>
        <begin position="109"/>
        <end position="130"/>
    </location>
</feature>
<gene>
    <name evidence="2" type="ORF">Adt_23665</name>
</gene>
<dbReference type="Proteomes" id="UP001604336">
    <property type="component" value="Unassembled WGS sequence"/>
</dbReference>
<feature type="region of interest" description="Disordered" evidence="1">
    <location>
        <begin position="172"/>
        <end position="196"/>
    </location>
</feature>
<feature type="compositionally biased region" description="Polar residues" evidence="1">
    <location>
        <begin position="109"/>
        <end position="128"/>
    </location>
</feature>
<protein>
    <submittedName>
        <fullName evidence="2">Uncharacterized protein</fullName>
    </submittedName>
</protein>
<evidence type="ECO:0000256" key="1">
    <source>
        <dbReference type="SAM" id="MobiDB-lite"/>
    </source>
</evidence>
<keyword evidence="3" id="KW-1185">Reference proteome</keyword>
<sequence length="253" mass="27039">MHGLAAWPSHLGLGHQSACSTQRNKPLSSASPTGTRPSISLFHLKEQASLQCLSHLGLGHQSACSTQRNKPLSSASPTETRPSISLFHPKEQASLQCLSHLGLGHQSACSTQRNKPFSSASPTGTRPSISLFHPKEQASLQCLSHWDSAINQLVPSKGTSLAPVPLPLGLGHQSACSTQRNKPRSSASPTGTRPSISLFLPKEQASLQCLSHWNSAIQGTSLAQIVSPAHQAQTKACRPHKCPPRTLRDLLYL</sequence>
<comment type="caution">
    <text evidence="2">The sequence shown here is derived from an EMBL/GenBank/DDBJ whole genome shotgun (WGS) entry which is preliminary data.</text>
</comment>
<feature type="region of interest" description="Disordered" evidence="1">
    <location>
        <begin position="13"/>
        <end position="34"/>
    </location>
</feature>
<dbReference type="EMBL" id="JBFOLK010000007">
    <property type="protein sequence ID" value="KAL2498115.1"/>
    <property type="molecule type" value="Genomic_DNA"/>
</dbReference>
<evidence type="ECO:0000313" key="3">
    <source>
        <dbReference type="Proteomes" id="UP001604336"/>
    </source>
</evidence>
<organism evidence="2 3">
    <name type="scientific">Abeliophyllum distichum</name>
    <dbReference type="NCBI Taxonomy" id="126358"/>
    <lineage>
        <taxon>Eukaryota</taxon>
        <taxon>Viridiplantae</taxon>
        <taxon>Streptophyta</taxon>
        <taxon>Embryophyta</taxon>
        <taxon>Tracheophyta</taxon>
        <taxon>Spermatophyta</taxon>
        <taxon>Magnoliopsida</taxon>
        <taxon>eudicotyledons</taxon>
        <taxon>Gunneridae</taxon>
        <taxon>Pentapetalae</taxon>
        <taxon>asterids</taxon>
        <taxon>lamiids</taxon>
        <taxon>Lamiales</taxon>
        <taxon>Oleaceae</taxon>
        <taxon>Forsythieae</taxon>
        <taxon>Abeliophyllum</taxon>
    </lineage>
</organism>
<feature type="compositionally biased region" description="Polar residues" evidence="1">
    <location>
        <begin position="17"/>
        <end position="34"/>
    </location>
</feature>
<feature type="compositionally biased region" description="Polar residues" evidence="1">
    <location>
        <begin position="174"/>
        <end position="195"/>
    </location>
</feature>
<accession>A0ABD1SBH3</accession>
<proteinExistence type="predicted"/>
<evidence type="ECO:0000313" key="2">
    <source>
        <dbReference type="EMBL" id="KAL2498115.1"/>
    </source>
</evidence>
<feature type="region of interest" description="Disordered" evidence="1">
    <location>
        <begin position="64"/>
        <end position="83"/>
    </location>
</feature>